<feature type="compositionally biased region" description="Polar residues" evidence="1">
    <location>
        <begin position="36"/>
        <end position="63"/>
    </location>
</feature>
<reference evidence="4" key="3">
    <citation type="submission" date="2025-04" db="UniProtKB">
        <authorList>
            <consortium name="RefSeq"/>
        </authorList>
    </citation>
    <scope>IDENTIFICATION</scope>
    <source>
        <strain evidence="4">CBS 781.70</strain>
    </source>
</reference>
<reference evidence="2 4" key="1">
    <citation type="submission" date="2020-01" db="EMBL/GenBank/DDBJ databases">
        <authorList>
            <consortium name="DOE Joint Genome Institute"/>
            <person name="Haridas S."/>
            <person name="Albert R."/>
            <person name="Binder M."/>
            <person name="Bloem J."/>
            <person name="Labutti K."/>
            <person name="Salamov A."/>
            <person name="Andreopoulos B."/>
            <person name="Baker S.E."/>
            <person name="Barry K."/>
            <person name="Bills G."/>
            <person name="Bluhm B.H."/>
            <person name="Cannon C."/>
            <person name="Castanera R."/>
            <person name="Culley D.E."/>
            <person name="Daum C."/>
            <person name="Ezra D."/>
            <person name="Gonzalez J.B."/>
            <person name="Henrissat B."/>
            <person name="Kuo A."/>
            <person name="Liang C."/>
            <person name="Lipzen A."/>
            <person name="Lutzoni F."/>
            <person name="Magnuson J."/>
            <person name="Mondo S."/>
            <person name="Nolan M."/>
            <person name="Ohm R."/>
            <person name="Pangilinan J."/>
            <person name="Park H.-J."/>
            <person name="Ramirez L."/>
            <person name="Alfaro M."/>
            <person name="Sun H."/>
            <person name="Tritt A."/>
            <person name="Yoshinaga Y."/>
            <person name="Zwiers L.-H."/>
            <person name="Turgeon B.G."/>
            <person name="Goodwin S.B."/>
            <person name="Spatafora J.W."/>
            <person name="Crous P.W."/>
            <person name="Grigoriev I.V."/>
        </authorList>
    </citation>
    <scope>NUCLEOTIDE SEQUENCE</scope>
    <source>
        <strain evidence="2 4">CBS 781.70</strain>
    </source>
</reference>
<feature type="region of interest" description="Disordered" evidence="1">
    <location>
        <begin position="152"/>
        <end position="221"/>
    </location>
</feature>
<keyword evidence="3" id="KW-1185">Reference proteome</keyword>
<dbReference type="AlphaFoldDB" id="A0A6G1G196"/>
<gene>
    <name evidence="2 4" type="ORF">P152DRAFT_51428</name>
</gene>
<evidence type="ECO:0000313" key="4">
    <source>
        <dbReference type="RefSeq" id="XP_033533419.1"/>
    </source>
</evidence>
<feature type="compositionally biased region" description="Basic and acidic residues" evidence="1">
    <location>
        <begin position="159"/>
        <end position="178"/>
    </location>
</feature>
<organism evidence="2">
    <name type="scientific">Eremomyces bilateralis CBS 781.70</name>
    <dbReference type="NCBI Taxonomy" id="1392243"/>
    <lineage>
        <taxon>Eukaryota</taxon>
        <taxon>Fungi</taxon>
        <taxon>Dikarya</taxon>
        <taxon>Ascomycota</taxon>
        <taxon>Pezizomycotina</taxon>
        <taxon>Dothideomycetes</taxon>
        <taxon>Dothideomycetes incertae sedis</taxon>
        <taxon>Eremomycetales</taxon>
        <taxon>Eremomycetaceae</taxon>
        <taxon>Eremomyces</taxon>
    </lineage>
</organism>
<feature type="region of interest" description="Disordered" evidence="1">
    <location>
        <begin position="1"/>
        <end position="118"/>
    </location>
</feature>
<dbReference type="GeneID" id="54423422"/>
<proteinExistence type="predicted"/>
<evidence type="ECO:0000313" key="2">
    <source>
        <dbReference type="EMBL" id="KAF1811788.1"/>
    </source>
</evidence>
<dbReference type="Proteomes" id="UP000504638">
    <property type="component" value="Unplaced"/>
</dbReference>
<name>A0A6G1G196_9PEZI</name>
<feature type="compositionally biased region" description="Low complexity" evidence="1">
    <location>
        <begin position="17"/>
        <end position="26"/>
    </location>
</feature>
<sequence length="221" mass="23306">MTTEPPPTPYGAKTPSDDPYSYPRSSVLATRALLSEPSSTAEQNIPSLSNPRSTPDTSSSGIIPSSGARDPLTVLTTQRNEGHNGAPDTDKAPGVNGPPSADPWPDSTRPPLPKRTSWNYEIAVAERVASSPKTPKSAVSGGGGYFQAVAERAGGAIPERGKYADEGGGEGRDREPGVGRRMSWAEQDRRREMMVAVMESPGAGSSEEKAGMEWGYESCGE</sequence>
<evidence type="ECO:0000256" key="1">
    <source>
        <dbReference type="SAM" id="MobiDB-lite"/>
    </source>
</evidence>
<accession>A0A6G1G196</accession>
<protein>
    <submittedName>
        <fullName evidence="2 4">Uncharacterized protein</fullName>
    </submittedName>
</protein>
<dbReference type="RefSeq" id="XP_033533419.1">
    <property type="nucleotide sequence ID" value="XM_033682852.1"/>
</dbReference>
<reference evidence="4" key="2">
    <citation type="submission" date="2020-04" db="EMBL/GenBank/DDBJ databases">
        <authorList>
            <consortium name="NCBI Genome Project"/>
        </authorList>
    </citation>
    <scope>NUCLEOTIDE SEQUENCE</scope>
    <source>
        <strain evidence="4">CBS 781.70</strain>
    </source>
</reference>
<dbReference type="EMBL" id="ML975160">
    <property type="protein sequence ID" value="KAF1811788.1"/>
    <property type="molecule type" value="Genomic_DNA"/>
</dbReference>
<evidence type="ECO:0000313" key="3">
    <source>
        <dbReference type="Proteomes" id="UP000504638"/>
    </source>
</evidence>